<accession>A0A9W4CVA9</accession>
<gene>
    <name evidence="1" type="ORF">BGTH12_LOCUS771</name>
</gene>
<organism evidence="1 2">
    <name type="scientific">Blumeria graminis f. sp. triticale</name>
    <dbReference type="NCBI Taxonomy" id="1689686"/>
    <lineage>
        <taxon>Eukaryota</taxon>
        <taxon>Fungi</taxon>
        <taxon>Dikarya</taxon>
        <taxon>Ascomycota</taxon>
        <taxon>Pezizomycotina</taxon>
        <taxon>Leotiomycetes</taxon>
        <taxon>Erysiphales</taxon>
        <taxon>Erysiphaceae</taxon>
        <taxon>Blumeria</taxon>
    </lineage>
</organism>
<proteinExistence type="predicted"/>
<name>A0A9W4CVA9_BLUGR</name>
<comment type="caution">
    <text evidence="1">The sequence shown here is derived from an EMBL/GenBank/DDBJ whole genome shotgun (WGS) entry which is preliminary data.</text>
</comment>
<dbReference type="EMBL" id="CAJHIT010000002">
    <property type="protein sequence ID" value="CAD6499413.1"/>
    <property type="molecule type" value="Genomic_DNA"/>
</dbReference>
<evidence type="ECO:0000313" key="1">
    <source>
        <dbReference type="EMBL" id="CAD6499413.1"/>
    </source>
</evidence>
<protein>
    <submittedName>
        <fullName evidence="1">BgTH12-03529</fullName>
    </submittedName>
</protein>
<reference evidence="1" key="1">
    <citation type="submission" date="2020-10" db="EMBL/GenBank/DDBJ databases">
        <authorList>
            <person name="Muller C M."/>
        </authorList>
    </citation>
    <scope>NUCLEOTIDE SEQUENCE</scope>
    <source>
        <strain evidence="1">THUN-12</strain>
    </source>
</reference>
<dbReference type="AlphaFoldDB" id="A0A9W4CVA9"/>
<dbReference type="Proteomes" id="UP000683417">
    <property type="component" value="Unassembled WGS sequence"/>
</dbReference>
<evidence type="ECO:0000313" key="2">
    <source>
        <dbReference type="Proteomes" id="UP000683417"/>
    </source>
</evidence>
<sequence length="31" mass="3266">MIACSVAPALLQPVPKANYSFDVLPPLSGCY</sequence>